<organism evidence="4">
    <name type="scientific">Darwinula stevensoni</name>
    <dbReference type="NCBI Taxonomy" id="69355"/>
    <lineage>
        <taxon>Eukaryota</taxon>
        <taxon>Metazoa</taxon>
        <taxon>Ecdysozoa</taxon>
        <taxon>Arthropoda</taxon>
        <taxon>Crustacea</taxon>
        <taxon>Oligostraca</taxon>
        <taxon>Ostracoda</taxon>
        <taxon>Podocopa</taxon>
        <taxon>Podocopida</taxon>
        <taxon>Darwinulocopina</taxon>
        <taxon>Darwinuloidea</taxon>
        <taxon>Darwinulidae</taxon>
        <taxon>Darwinula</taxon>
    </lineage>
</organism>
<evidence type="ECO:0000256" key="3">
    <source>
        <dbReference type="PROSITE-ProRule" id="PRU00023"/>
    </source>
</evidence>
<dbReference type="AlphaFoldDB" id="A0A7R9AB33"/>
<dbReference type="EMBL" id="CAJPEV010003135">
    <property type="protein sequence ID" value="CAG0899033.1"/>
    <property type="molecule type" value="Genomic_DNA"/>
</dbReference>
<accession>A0A7R9AB33</accession>
<dbReference type="Proteomes" id="UP000677054">
    <property type="component" value="Unassembled WGS sequence"/>
</dbReference>
<protein>
    <submittedName>
        <fullName evidence="4">Uncharacterized protein</fullName>
    </submittedName>
</protein>
<feature type="repeat" description="ANK" evidence="3">
    <location>
        <begin position="71"/>
        <end position="103"/>
    </location>
</feature>
<evidence type="ECO:0000256" key="1">
    <source>
        <dbReference type="ARBA" id="ARBA00022737"/>
    </source>
</evidence>
<keyword evidence="1" id="KW-0677">Repeat</keyword>
<feature type="repeat" description="ANK" evidence="3">
    <location>
        <begin position="203"/>
        <end position="235"/>
    </location>
</feature>
<gene>
    <name evidence="4" type="ORF">DSTB1V02_LOCUS10665</name>
</gene>
<feature type="repeat" description="ANK" evidence="3">
    <location>
        <begin position="237"/>
        <end position="269"/>
    </location>
</feature>
<keyword evidence="5" id="KW-1185">Reference proteome</keyword>
<dbReference type="InterPro" id="IPR036770">
    <property type="entry name" value="Ankyrin_rpt-contain_sf"/>
</dbReference>
<evidence type="ECO:0000256" key="2">
    <source>
        <dbReference type="ARBA" id="ARBA00023043"/>
    </source>
</evidence>
<dbReference type="InterPro" id="IPR002110">
    <property type="entry name" value="Ankyrin_rpt"/>
</dbReference>
<dbReference type="EMBL" id="LR902652">
    <property type="protein sequence ID" value="CAD7250896.1"/>
    <property type="molecule type" value="Genomic_DNA"/>
</dbReference>
<dbReference type="PANTHER" id="PTHR24171">
    <property type="entry name" value="ANKYRIN REPEAT DOMAIN-CONTAINING PROTEIN 39-RELATED"/>
    <property type="match status" value="1"/>
</dbReference>
<dbReference type="PROSITE" id="PS50088">
    <property type="entry name" value="ANK_REPEAT"/>
    <property type="match status" value="4"/>
</dbReference>
<keyword evidence="2 3" id="KW-0040">ANK repeat</keyword>
<dbReference type="SMART" id="SM00248">
    <property type="entry name" value="ANK"/>
    <property type="match status" value="5"/>
</dbReference>
<dbReference type="OrthoDB" id="6364408at2759"/>
<sequence>MEEAPDGVLAVFHAIAEQDPDVLIHQFGNGTSPGLCNAFGVSAAGYAAAIGKLSPALLRFLGPNVKDINSGSPAPLIFAAFGGHAHVVRFLLMHGADPNLPCPRSGVTPLMVAALLGHEAVVDLLLEWGADTNVLSSRGDTALSLAAGSPFLSSPPIIKKLHPLTSRRPKRCETGSESSGDSMVETVTKGKSWEFLGGSGMKHEDSPLLHASMNGNLEAVALLISKGASLDDPEPQFGWTPLMQALFHRKWEVAKYLIEAGADVAYKTKDGMTAFDVALLVDIGLNDQELFQLLCQRVAASTTSSLKLTSSPSASAIALNKENLESTSFWRKLFIMPWKSQNRERKESDVKQKRQNGVLSISHENLGLSKCSLSEDSAAGKGDRRASLPEMVVNAQNCSKEVSWMALLKKYGLQDAERLLKEHEVDEYAFLVLTREDFLEIGIPQAQVSALLQVQQQLLHNSFLWAHSPAGEDVKILEKGFVVPEYMANLVVPESTEKTKGWRWFGASLSSAAAGMISSSAGKKPQEESDWQQVKLQADELYDSHNFHTLYTLLLPYKGLRSLIKLSPDNIFGMHDILLLTETFLTKPMDIDSYYSFHSLARPTASREDPQLTMAEELLKEGKLDMAYELLRQATLNAAPRITKKGRIAKEWFDQECYMLKHEVLMRHQEVIWDQGNCPEYAESHRR</sequence>
<reference evidence="4" key="1">
    <citation type="submission" date="2020-11" db="EMBL/GenBank/DDBJ databases">
        <authorList>
            <person name="Tran Van P."/>
        </authorList>
    </citation>
    <scope>NUCLEOTIDE SEQUENCE</scope>
</reference>
<dbReference type="PROSITE" id="PS50297">
    <property type="entry name" value="ANK_REP_REGION"/>
    <property type="match status" value="4"/>
</dbReference>
<evidence type="ECO:0000313" key="5">
    <source>
        <dbReference type="Proteomes" id="UP000677054"/>
    </source>
</evidence>
<dbReference type="SUPFAM" id="SSF48403">
    <property type="entry name" value="Ankyrin repeat"/>
    <property type="match status" value="1"/>
</dbReference>
<feature type="repeat" description="ANK" evidence="3">
    <location>
        <begin position="105"/>
        <end position="137"/>
    </location>
</feature>
<evidence type="ECO:0000313" key="4">
    <source>
        <dbReference type="EMBL" id="CAD7250896.1"/>
    </source>
</evidence>
<name>A0A7R9AB33_9CRUS</name>
<dbReference type="Pfam" id="PF12796">
    <property type="entry name" value="Ank_2"/>
    <property type="match status" value="2"/>
</dbReference>
<dbReference type="Gene3D" id="1.25.40.20">
    <property type="entry name" value="Ankyrin repeat-containing domain"/>
    <property type="match status" value="2"/>
</dbReference>
<proteinExistence type="predicted"/>